<dbReference type="PANTHER" id="PTHR16155">
    <property type="entry name" value="DED DOMAIN-CONTAINING PROTEIN"/>
    <property type="match status" value="1"/>
</dbReference>
<proteinExistence type="predicted"/>
<reference evidence="1 2" key="1">
    <citation type="journal article" date="2019" name="Mol. Ecol. Resour.">
        <title>Chromosome-level genome assembly of Triplophysa tibetana, a fish adapted to the harsh high-altitude environment of the Tibetan Plateau.</title>
        <authorList>
            <person name="Yang X."/>
            <person name="Liu H."/>
            <person name="Ma Z."/>
            <person name="Zou Y."/>
            <person name="Zou M."/>
            <person name="Mao Y."/>
            <person name="Li X."/>
            <person name="Wang H."/>
            <person name="Chen T."/>
            <person name="Wang W."/>
            <person name="Yang R."/>
        </authorList>
    </citation>
    <scope>NUCLEOTIDE SEQUENCE [LARGE SCALE GENOMIC DNA]</scope>
    <source>
        <strain evidence="1">TTIB1903HZAU</strain>
        <tissue evidence="1">Muscle</tissue>
    </source>
</reference>
<protein>
    <submittedName>
        <fullName evidence="1">Sterile alpha motif domain-containing protein 9</fullName>
    </submittedName>
</protein>
<sequence>MSAAARERDRFRLNRTSTCQNKVKADFSQEIEKGSSVHAVVYFLCRQEFLHNKKYLVIFLLLNQVTDGNDPMLETFSMFLQELKGTNQILCICDNETTYTYWKDLIMGRYGVDISNRCISELSFTEINGTVLSLWSENRKSDRFLPGVGGSKVVLSKKTEDTLDLLSILCVNQCDGGNEDKQQHEERFYRGGKVSWWNFYFDGQPGSVPFIKRDKFEYIMDVITDLL</sequence>
<dbReference type="PANTHER" id="PTHR16155:SF20">
    <property type="entry name" value="STERILE ALPHA MOTIF DOMAIN-CONTAINING PROTEIN 9-LIKE"/>
    <property type="match status" value="1"/>
</dbReference>
<organism evidence="1 2">
    <name type="scientific">Triplophysa tibetana</name>
    <dbReference type="NCBI Taxonomy" id="1572043"/>
    <lineage>
        <taxon>Eukaryota</taxon>
        <taxon>Metazoa</taxon>
        <taxon>Chordata</taxon>
        <taxon>Craniata</taxon>
        <taxon>Vertebrata</taxon>
        <taxon>Euteleostomi</taxon>
        <taxon>Actinopterygii</taxon>
        <taxon>Neopterygii</taxon>
        <taxon>Teleostei</taxon>
        <taxon>Ostariophysi</taxon>
        <taxon>Cypriniformes</taxon>
        <taxon>Nemacheilidae</taxon>
        <taxon>Triplophysa</taxon>
    </lineage>
</organism>
<dbReference type="AlphaFoldDB" id="A0A5A9NAY6"/>
<accession>A0A5A9NAY6</accession>
<name>A0A5A9NAY6_9TELE</name>
<gene>
    <name evidence="1" type="ORF">E1301_Tti016264</name>
</gene>
<comment type="caution">
    <text evidence="1">The sequence shown here is derived from an EMBL/GenBank/DDBJ whole genome shotgun (WGS) entry which is preliminary data.</text>
</comment>
<keyword evidence="2" id="KW-1185">Reference proteome</keyword>
<dbReference type="Proteomes" id="UP000324632">
    <property type="component" value="Chromosome 21"/>
</dbReference>
<evidence type="ECO:0000313" key="2">
    <source>
        <dbReference type="Proteomes" id="UP000324632"/>
    </source>
</evidence>
<dbReference type="EMBL" id="SOYY01000021">
    <property type="protein sequence ID" value="KAA0706241.1"/>
    <property type="molecule type" value="Genomic_DNA"/>
</dbReference>
<evidence type="ECO:0000313" key="1">
    <source>
        <dbReference type="EMBL" id="KAA0706241.1"/>
    </source>
</evidence>
<dbReference type="GO" id="GO:0005737">
    <property type="term" value="C:cytoplasm"/>
    <property type="evidence" value="ECO:0007669"/>
    <property type="project" value="TreeGrafter"/>
</dbReference>